<dbReference type="SMART" id="SM00387">
    <property type="entry name" value="HATPase_c"/>
    <property type="match status" value="1"/>
</dbReference>
<dbReference type="InterPro" id="IPR029016">
    <property type="entry name" value="GAF-like_dom_sf"/>
</dbReference>
<dbReference type="EMBL" id="JAZHGC010000061">
    <property type="protein sequence ID" value="MEM5291828.1"/>
    <property type="molecule type" value="Genomic_DNA"/>
</dbReference>
<keyword evidence="3 6" id="KW-0597">Phosphoprotein</keyword>
<dbReference type="InterPro" id="IPR000014">
    <property type="entry name" value="PAS"/>
</dbReference>
<dbReference type="InterPro" id="IPR003594">
    <property type="entry name" value="HATPase_dom"/>
</dbReference>
<evidence type="ECO:0000256" key="1">
    <source>
        <dbReference type="ARBA" id="ARBA00000085"/>
    </source>
</evidence>
<dbReference type="Gene3D" id="1.10.287.130">
    <property type="match status" value="1"/>
</dbReference>
<dbReference type="InterPro" id="IPR003018">
    <property type="entry name" value="GAF"/>
</dbReference>
<gene>
    <name evidence="11" type="ORF">V4C55_39555</name>
</gene>
<dbReference type="SUPFAM" id="SSF55781">
    <property type="entry name" value="GAF domain-like"/>
    <property type="match status" value="1"/>
</dbReference>
<comment type="catalytic activity">
    <reaction evidence="1">
        <text>ATP + protein L-histidine = ADP + protein N-phospho-L-histidine.</text>
        <dbReference type="EC" id="2.7.13.3"/>
    </reaction>
</comment>
<evidence type="ECO:0000256" key="4">
    <source>
        <dbReference type="ARBA" id="ARBA00022679"/>
    </source>
</evidence>
<keyword evidence="5" id="KW-0418">Kinase</keyword>
<comment type="caution">
    <text evidence="11">The sequence shown here is derived from an EMBL/GenBank/DDBJ whole genome shotgun (WGS) entry which is preliminary data.</text>
</comment>
<evidence type="ECO:0000256" key="7">
    <source>
        <dbReference type="SAM" id="Coils"/>
    </source>
</evidence>
<dbReference type="Pfam" id="PF08448">
    <property type="entry name" value="PAS_4"/>
    <property type="match status" value="1"/>
</dbReference>
<dbReference type="Gene3D" id="3.30.450.20">
    <property type="entry name" value="PAS domain"/>
    <property type="match status" value="1"/>
</dbReference>
<dbReference type="SUPFAM" id="SSF47384">
    <property type="entry name" value="Homodimeric domain of signal transducing histidine kinase"/>
    <property type="match status" value="1"/>
</dbReference>
<dbReference type="PRINTS" id="PR00344">
    <property type="entry name" value="BCTRLSENSOR"/>
</dbReference>
<accession>A0ABU9QQW2</accession>
<dbReference type="CDD" id="cd00082">
    <property type="entry name" value="HisKA"/>
    <property type="match status" value="1"/>
</dbReference>
<dbReference type="EC" id="2.7.13.3" evidence="2"/>
<name>A0ABU9QQW2_9BURK</name>
<feature type="modified residue" description="4-aspartylphosphate" evidence="6">
    <location>
        <position position="856"/>
    </location>
</feature>
<organism evidence="11 12">
    <name type="scientific">Paraburkholderia sabiae</name>
    <dbReference type="NCBI Taxonomy" id="273251"/>
    <lineage>
        <taxon>Bacteria</taxon>
        <taxon>Pseudomonadati</taxon>
        <taxon>Pseudomonadota</taxon>
        <taxon>Betaproteobacteria</taxon>
        <taxon>Burkholderiales</taxon>
        <taxon>Burkholderiaceae</taxon>
        <taxon>Paraburkholderia</taxon>
    </lineage>
</organism>
<dbReference type="Pfam" id="PF02518">
    <property type="entry name" value="HATPase_c"/>
    <property type="match status" value="1"/>
</dbReference>
<dbReference type="PANTHER" id="PTHR43547">
    <property type="entry name" value="TWO-COMPONENT HISTIDINE KINASE"/>
    <property type="match status" value="1"/>
</dbReference>
<evidence type="ECO:0000256" key="3">
    <source>
        <dbReference type="ARBA" id="ARBA00022553"/>
    </source>
</evidence>
<dbReference type="PROSITE" id="PS50109">
    <property type="entry name" value="HIS_KIN"/>
    <property type="match status" value="1"/>
</dbReference>
<dbReference type="SUPFAM" id="SSF55874">
    <property type="entry name" value="ATPase domain of HSP90 chaperone/DNA topoisomerase II/histidine kinase"/>
    <property type="match status" value="1"/>
</dbReference>
<keyword evidence="11" id="KW-0067">ATP-binding</keyword>
<dbReference type="InterPro" id="IPR013656">
    <property type="entry name" value="PAS_4"/>
</dbReference>
<dbReference type="NCBIfam" id="TIGR00229">
    <property type="entry name" value="sensory_box"/>
    <property type="match status" value="1"/>
</dbReference>
<dbReference type="InterPro" id="IPR036097">
    <property type="entry name" value="HisK_dim/P_sf"/>
</dbReference>
<evidence type="ECO:0000313" key="12">
    <source>
        <dbReference type="Proteomes" id="UP001494588"/>
    </source>
</evidence>
<dbReference type="PROSITE" id="PS50110">
    <property type="entry name" value="RESPONSE_REGULATORY"/>
    <property type="match status" value="1"/>
</dbReference>
<dbReference type="Pfam" id="PF00072">
    <property type="entry name" value="Response_reg"/>
    <property type="match status" value="1"/>
</dbReference>
<dbReference type="GO" id="GO:0005524">
    <property type="term" value="F:ATP binding"/>
    <property type="evidence" value="ECO:0007669"/>
    <property type="project" value="UniProtKB-KW"/>
</dbReference>
<dbReference type="PANTHER" id="PTHR43547:SF2">
    <property type="entry name" value="HYBRID SIGNAL TRANSDUCTION HISTIDINE KINASE C"/>
    <property type="match status" value="1"/>
</dbReference>
<dbReference type="SUPFAM" id="SSF52172">
    <property type="entry name" value="CheY-like"/>
    <property type="match status" value="1"/>
</dbReference>
<protein>
    <recommendedName>
        <fullName evidence="2">histidine kinase</fullName>
        <ecNumber evidence="2">2.7.13.3</ecNumber>
    </recommendedName>
</protein>
<dbReference type="InterPro" id="IPR011006">
    <property type="entry name" value="CheY-like_superfamily"/>
</dbReference>
<dbReference type="InterPro" id="IPR036890">
    <property type="entry name" value="HATPase_C_sf"/>
</dbReference>
<dbReference type="InterPro" id="IPR003661">
    <property type="entry name" value="HisK_dim/P_dom"/>
</dbReference>
<evidence type="ECO:0000259" key="10">
    <source>
        <dbReference type="PROSITE" id="PS50113"/>
    </source>
</evidence>
<dbReference type="CDD" id="cd17580">
    <property type="entry name" value="REC_2_DhkD-like"/>
    <property type="match status" value="1"/>
</dbReference>
<keyword evidence="12" id="KW-1185">Reference proteome</keyword>
<dbReference type="InterPro" id="IPR001789">
    <property type="entry name" value="Sig_transdc_resp-reg_receiver"/>
</dbReference>
<feature type="domain" description="Histidine kinase" evidence="8">
    <location>
        <begin position="567"/>
        <end position="785"/>
    </location>
</feature>
<feature type="coiled-coil region" evidence="7">
    <location>
        <begin position="221"/>
        <end position="248"/>
    </location>
</feature>
<dbReference type="InterPro" id="IPR005467">
    <property type="entry name" value="His_kinase_dom"/>
</dbReference>
<dbReference type="Proteomes" id="UP001494588">
    <property type="component" value="Unassembled WGS sequence"/>
</dbReference>
<dbReference type="InterPro" id="IPR000700">
    <property type="entry name" value="PAS-assoc_C"/>
</dbReference>
<feature type="domain" description="PAC" evidence="10">
    <location>
        <begin position="504"/>
        <end position="556"/>
    </location>
</feature>
<dbReference type="SMART" id="SM00388">
    <property type="entry name" value="HisKA"/>
    <property type="match status" value="1"/>
</dbReference>
<dbReference type="InterPro" id="IPR035965">
    <property type="entry name" value="PAS-like_dom_sf"/>
</dbReference>
<evidence type="ECO:0000259" key="8">
    <source>
        <dbReference type="PROSITE" id="PS50109"/>
    </source>
</evidence>
<dbReference type="SUPFAM" id="SSF69118">
    <property type="entry name" value="AhpD-like"/>
    <property type="match status" value="1"/>
</dbReference>
<reference evidence="11 12" key="1">
    <citation type="submission" date="2024-01" db="EMBL/GenBank/DDBJ databases">
        <title>The diversity of rhizobia nodulating Mimosa spp. in eleven states of Brazil covering several biomes is determined by host plant, location, and edaphic factors.</title>
        <authorList>
            <person name="Rouws L."/>
            <person name="Barauna A."/>
            <person name="Beukes C."/>
            <person name="De Faria S.M."/>
            <person name="Gross E."/>
            <person name="Dos Reis Junior F.B."/>
            <person name="Simon M."/>
            <person name="Maluk M."/>
            <person name="Odee D.W."/>
            <person name="Kenicer G."/>
            <person name="Young J.P.W."/>
            <person name="Reis V.M."/>
            <person name="Zilli J."/>
            <person name="James E.K."/>
        </authorList>
    </citation>
    <scope>NUCLEOTIDE SEQUENCE [LARGE SCALE GENOMIC DNA]</scope>
    <source>
        <strain evidence="11 12">JPY77</strain>
    </source>
</reference>
<dbReference type="SMART" id="SM00448">
    <property type="entry name" value="REC"/>
    <property type="match status" value="1"/>
</dbReference>
<dbReference type="Pfam" id="PF00512">
    <property type="entry name" value="HisKA"/>
    <property type="match status" value="1"/>
</dbReference>
<dbReference type="InterPro" id="IPR004358">
    <property type="entry name" value="Sig_transdc_His_kin-like_C"/>
</dbReference>
<dbReference type="Pfam" id="PF13185">
    <property type="entry name" value="GAF_2"/>
    <property type="match status" value="1"/>
</dbReference>
<dbReference type="Gene3D" id="3.30.565.10">
    <property type="entry name" value="Histidine kinase-like ATPase, C-terminal domain"/>
    <property type="match status" value="1"/>
</dbReference>
<evidence type="ECO:0000313" key="11">
    <source>
        <dbReference type="EMBL" id="MEM5291828.1"/>
    </source>
</evidence>
<keyword evidence="7" id="KW-0175">Coiled coil</keyword>
<dbReference type="SMART" id="SM00065">
    <property type="entry name" value="GAF"/>
    <property type="match status" value="1"/>
</dbReference>
<keyword evidence="4" id="KW-0808">Transferase</keyword>
<dbReference type="Gene3D" id="3.30.450.40">
    <property type="match status" value="1"/>
</dbReference>
<feature type="domain" description="Response regulatory" evidence="9">
    <location>
        <begin position="807"/>
        <end position="923"/>
    </location>
</feature>
<feature type="coiled-coil region" evidence="7">
    <location>
        <begin position="540"/>
        <end position="567"/>
    </location>
</feature>
<dbReference type="RefSeq" id="WP_233471800.1">
    <property type="nucleotide sequence ID" value="NZ_CAJHCS010000008.1"/>
</dbReference>
<dbReference type="Gene3D" id="3.40.50.2300">
    <property type="match status" value="1"/>
</dbReference>
<keyword evidence="11" id="KW-0547">Nucleotide-binding</keyword>
<dbReference type="PROSITE" id="PS50113">
    <property type="entry name" value="PAC"/>
    <property type="match status" value="1"/>
</dbReference>
<evidence type="ECO:0000259" key="9">
    <source>
        <dbReference type="PROSITE" id="PS50110"/>
    </source>
</evidence>
<dbReference type="InterPro" id="IPR029032">
    <property type="entry name" value="AhpD-like"/>
</dbReference>
<sequence>MTDLNDKVQQRFGVVPNFFRLTPENPEVTANLWGFACFGYLDNPLPSLFKERLFVWLSRFCEVRYCIVRHVGFLVGLGRVAGDPDCPPQSVDEILRLLRRPVPLAASLGACIEQCSSLKEPLLDMPPPDSELEWAMFGCATHLFLRTPSEAASMEALRRALGPARMESLLLLLTFIRTAHFWTELHPELSFEDDVRDLLATHEELGQCLLDDPASASGSTSQRLVAELDSLRQEKRELERESQRRLQNDLAESRLLHEISNELIGENQVDVLYGKIVDAAARLMRAPCASMRALRIRSDGTRGLDLLGHQGFTEEASVFWDRVEIGSATPYAAALAKGHRIVVQDIEQCDFMAGSDDIAVYRKLGIRALQTTPLTSRAGTMVGTISTFWREVREPSEHELQTFDILARQAADLIERAHANEALRLSEKRLLTIIEQLPAGVGVMDKTGAWTLHNSWMEKYVPLGIPSSQGDGASHWRAWDEQGKPSTPDHWPGRRALDGETVVPGLEVVHTDDTGREFWMRVSAAPLSNDAGDVIGACCVVQDTTQLKQAEQALKEADRRKDEFLATLAHELRNPMAPIRSGLEILRLTGSSSKSAENIHGMLERQVNQMVRLVDDLLEVSRIAGGKIELRRENVDLAVVLHNAVETSRALIDAGGHQLTISLPHESLMLHADPVRIAQIIANLLNNAAKYTDHGGQIWLSAHRDGTQAIVSVRDNGMGIPGAMLSRIFDLFTQAERTYSRAQGGLGIGLTLVRTLAEMHGGSVEARSEGQGRGSEFLVRLPVAQQPRVPDSRGQDARQTDGLAGRRILVVDDNTDAADSLGMLLGMYGAEVRIMRDGPAALAALDSYRPDVMLLDIGMPGMDGYEVARRTRENPEFARVTLIALSGWGQEEDRRLSREAGIDHHLVKPVDVAALERLLQLEPKSGRRLG</sequence>
<evidence type="ECO:0000256" key="6">
    <source>
        <dbReference type="PROSITE-ProRule" id="PRU00169"/>
    </source>
</evidence>
<proteinExistence type="predicted"/>
<dbReference type="SUPFAM" id="SSF55785">
    <property type="entry name" value="PYP-like sensor domain (PAS domain)"/>
    <property type="match status" value="1"/>
</dbReference>
<evidence type="ECO:0000256" key="5">
    <source>
        <dbReference type="ARBA" id="ARBA00022777"/>
    </source>
</evidence>
<evidence type="ECO:0000256" key="2">
    <source>
        <dbReference type="ARBA" id="ARBA00012438"/>
    </source>
</evidence>